<proteinExistence type="inferred from homology"/>
<dbReference type="PANTHER" id="PTHR45797:SF1">
    <property type="entry name" value="HELICASE ARIP4"/>
    <property type="match status" value="1"/>
</dbReference>
<dbReference type="GO" id="GO:0016887">
    <property type="term" value="F:ATP hydrolysis activity"/>
    <property type="evidence" value="ECO:0007669"/>
    <property type="project" value="InterPro"/>
</dbReference>
<comment type="subcellular location">
    <subcellularLocation>
        <location evidence="1">Nucleus</location>
    </subcellularLocation>
</comment>
<dbReference type="InterPro" id="IPR001650">
    <property type="entry name" value="Helicase_C-like"/>
</dbReference>
<dbReference type="InterPro" id="IPR044574">
    <property type="entry name" value="ARIP4-like"/>
</dbReference>
<dbReference type="InterPro" id="IPR014001">
    <property type="entry name" value="Helicase_ATP-bd"/>
</dbReference>
<keyword evidence="3" id="KW-0547">Nucleotide-binding</keyword>
<dbReference type="EMBL" id="JAUJFL010000004">
    <property type="protein sequence ID" value="KAK2604553.1"/>
    <property type="molecule type" value="Genomic_DNA"/>
</dbReference>
<dbReference type="PROSITE" id="PS51194">
    <property type="entry name" value="HELICASE_CTER"/>
    <property type="match status" value="1"/>
</dbReference>
<reference evidence="12" key="1">
    <citation type="submission" date="2023-06" db="EMBL/GenBank/DDBJ databases">
        <authorList>
            <person name="Noh H."/>
        </authorList>
    </citation>
    <scope>NUCLEOTIDE SEQUENCE</scope>
    <source>
        <strain evidence="12">DUCC20226</strain>
    </source>
</reference>
<evidence type="ECO:0000259" key="11">
    <source>
        <dbReference type="PROSITE" id="PS51194"/>
    </source>
</evidence>
<dbReference type="Gene3D" id="3.40.50.300">
    <property type="entry name" value="P-loop containing nucleotide triphosphate hydrolases"/>
    <property type="match status" value="1"/>
</dbReference>
<dbReference type="InterPro" id="IPR049730">
    <property type="entry name" value="SNF2/RAD54-like_C"/>
</dbReference>
<evidence type="ECO:0000256" key="9">
    <source>
        <dbReference type="SAM" id="MobiDB-lite"/>
    </source>
</evidence>
<dbReference type="Pfam" id="PF00271">
    <property type="entry name" value="Helicase_C"/>
    <property type="match status" value="1"/>
</dbReference>
<evidence type="ECO:0000256" key="1">
    <source>
        <dbReference type="ARBA" id="ARBA00004123"/>
    </source>
</evidence>
<feature type="compositionally biased region" description="Basic and acidic residues" evidence="9">
    <location>
        <begin position="775"/>
        <end position="788"/>
    </location>
</feature>
<dbReference type="PANTHER" id="PTHR45797">
    <property type="entry name" value="RAD54-LIKE"/>
    <property type="match status" value="1"/>
</dbReference>
<dbReference type="InterPro" id="IPR056026">
    <property type="entry name" value="DUF7607"/>
</dbReference>
<feature type="compositionally biased region" description="Acidic residues" evidence="9">
    <location>
        <begin position="739"/>
        <end position="752"/>
    </location>
</feature>
<accession>A0AAD9W1E4</accession>
<evidence type="ECO:0000256" key="3">
    <source>
        <dbReference type="ARBA" id="ARBA00022741"/>
    </source>
</evidence>
<comment type="caution">
    <text evidence="12">The sequence shown here is derived from an EMBL/GenBank/DDBJ whole genome shotgun (WGS) entry which is preliminary data.</text>
</comment>
<feature type="compositionally biased region" description="Basic and acidic residues" evidence="9">
    <location>
        <begin position="1771"/>
        <end position="1781"/>
    </location>
</feature>
<dbReference type="Pfam" id="PF00176">
    <property type="entry name" value="SNF2-rel_dom"/>
    <property type="match status" value="1"/>
</dbReference>
<dbReference type="Gene3D" id="3.40.50.10810">
    <property type="entry name" value="Tandem AAA-ATPase domain"/>
    <property type="match status" value="1"/>
</dbReference>
<dbReference type="GO" id="GO:0005634">
    <property type="term" value="C:nucleus"/>
    <property type="evidence" value="ECO:0007669"/>
    <property type="project" value="UniProtKB-SubCell"/>
</dbReference>
<evidence type="ECO:0000256" key="4">
    <source>
        <dbReference type="ARBA" id="ARBA00022801"/>
    </source>
</evidence>
<dbReference type="InterPro" id="IPR038718">
    <property type="entry name" value="SNF2-like_sf"/>
</dbReference>
<dbReference type="Proteomes" id="UP001265746">
    <property type="component" value="Unassembled WGS sequence"/>
</dbReference>
<feature type="domain" description="Helicase ATP-binding" evidence="10">
    <location>
        <begin position="846"/>
        <end position="1033"/>
    </location>
</feature>
<feature type="region of interest" description="Disordered" evidence="9">
    <location>
        <begin position="125"/>
        <end position="164"/>
    </location>
</feature>
<dbReference type="GO" id="GO:0005524">
    <property type="term" value="F:ATP binding"/>
    <property type="evidence" value="ECO:0007669"/>
    <property type="project" value="UniProtKB-KW"/>
</dbReference>
<evidence type="ECO:0000313" key="13">
    <source>
        <dbReference type="Proteomes" id="UP001265746"/>
    </source>
</evidence>
<evidence type="ECO:0000259" key="10">
    <source>
        <dbReference type="PROSITE" id="PS51192"/>
    </source>
</evidence>
<protein>
    <submittedName>
        <fullName evidence="12">Uncharacterized protein</fullName>
    </submittedName>
</protein>
<name>A0AAD9W1E4_PHOAM</name>
<dbReference type="GO" id="GO:0004386">
    <property type="term" value="F:helicase activity"/>
    <property type="evidence" value="ECO:0007669"/>
    <property type="project" value="UniProtKB-KW"/>
</dbReference>
<evidence type="ECO:0000256" key="6">
    <source>
        <dbReference type="ARBA" id="ARBA00022840"/>
    </source>
</evidence>
<feature type="region of interest" description="Disordered" evidence="9">
    <location>
        <begin position="443"/>
        <end position="478"/>
    </location>
</feature>
<keyword evidence="4" id="KW-0378">Hydrolase</keyword>
<dbReference type="InterPro" id="IPR027417">
    <property type="entry name" value="P-loop_NTPase"/>
</dbReference>
<evidence type="ECO:0000313" key="12">
    <source>
        <dbReference type="EMBL" id="KAK2604553.1"/>
    </source>
</evidence>
<feature type="domain" description="Helicase C-terminal" evidence="11">
    <location>
        <begin position="1212"/>
        <end position="1358"/>
    </location>
</feature>
<dbReference type="GO" id="GO:0003677">
    <property type="term" value="F:DNA binding"/>
    <property type="evidence" value="ECO:0007669"/>
    <property type="project" value="UniProtKB-KW"/>
</dbReference>
<sequence>MAEMKGDDPFDWEIDRVVQELCTSNRSWIPTPRAKLPGPEALAQKLIDGEYDGETLLATPENDLWKDLGITKAKYKVNIRHALGQFTSRSPKYKKYLASIKDQDVNIDSDNDTTGTLHQAFTPVSDAGVPAVAPTTTQPAETIQNDGQTMQMDEHPDEPPKKKKRLAVSAMTTNPRSSIANQPSNIATLPNYAEINTYALDEAAQVPPEDSDMDAMDIKQCESSSRAYWGNGKLPKSGVFEASISTNDDVSFGWGTPTSIGKAKKKYVADRMKRYLRRPKQEFDTEDNKILPLYGQSDDEEDCSEWDEIVETVQREELEDAEEADEEADEVLGLLASEVDNLLKQMVEECATNWHEQQLPKEKHKAYKIWDDTRKRGTRGSTVKEMTTELWKGRTRLEKTLAEMKANYYQTGSELRGMSDFLKPDVNKIEHIKWLISVVNSPEAPERVSKLKSPSQRKRKTKRTREIDLWSGDEQEEEMDDFIVEDSYDEADPQERPQEPREAEAFDMDHSVSNTPLDPAQSFGSSTTEDIEMHDLTQIDDSPFRGRDYALIDLVTPSKPKRKPATPRASAKGTTYSASPASERFPLSDPKSIANMGTLHWEERKDFERLIVTILSNLHKARQNDIFDNIIILQGEDDPVGSLRKEYVDFACEHCKSSTDVVRGSREKNRYETAATLTRLFAIYLNKYSASASESMNLSPKCKKLDADHTGRVKAGIGHLPEFWALLKTIAPSFGYTQEADESLSADDEELGSDSTEMASVAQPKQAPAGSSQNVREKEKRRQKEQQQRRLLLRQQVQGSQLSHEKSRLIINESKLEGHNLVYVHDYIAGRIKDHQIDGVRFMWDQILSDANQGCLLAHAMGLGKTMQVVTLLTAIQEAAKSEDPKVSCQIPDNLKESRTLILCPAGLLNNWMDELLLWAPDEILGTLLSVTAIMSEEERTDNIQEWADEGGVLVIGYTMLTQIAKREDLLTLILESPSIVVGDEAHNLKNDKSQRSSIANRFRTHTRLALTGSPLANNVDEYYAMIQWVAPGFLGEKRWFRSEYSNPIANGLYEDSSRTDRRRAKIRLAALRKVVAPKMHRRTVGTLKDSLPPKTEYIVYLDMRNVQKAVYLTYLNVVNGAGVDQVPLMWALIRTLGLLLAHPLVLERVLKQKLQDSIQSSSKKAACNDGGEEDSFAALPHQIVSTTLDALTAQHEYADLNSSFKMLALFKIIEETTKLEENLLVFSQSLPSLNFIEKICRQKRIAYQRLDGKTDVNKRQDQVKRFNEGKGQVYLISTTAGGVGLNIYGASRVVIFDFQHSPVHEQQAIGRAYRIGQTKPVIVYWLIYDGTFEKALHNQQVFKNQLASRVVDKKDPLPKATILRQYFAEPQQVEHQNTSAYFGQDAILDTLLLSDEIREGISSISTTETFEEEDTQKLEADEIAAAEELVQQISRKINAAEDNLAGMPSQPWEQIRDIPGLLPSDSMMPVTTAPLPTGIRQHNFSRPDGVDRNESGYTQYHYQNANGLVGADTLRNELAPRVLPRDDPFVDFDRSHPMLGAERAQSLARTAAESGIIPVTMDAVQSRSAQMALADIEHASVSQDMVPVAMGGIQKRSIPSAAGQDSIASRESMKPIGLAPMISRPSGPSATKVDAMADFQKELTKQASYPLKQRVPALVEQVNKYIKGGALLRSSTWNKLKMLVQGRQDRADRVLDGNVSPQALATAGDPKAGLENLLDGRRSVPQSQGDKGTKDPDHTQQILQRSISEDGQPVELNSQKAQDMAAIREVYKNRKLKPQDGSKQPRVKAEKTGQRRRTMPPDGPGKTLSDPFIIDDD</sequence>
<dbReference type="SUPFAM" id="SSF52540">
    <property type="entry name" value="P-loop containing nucleoside triphosphate hydrolases"/>
    <property type="match status" value="2"/>
</dbReference>
<evidence type="ECO:0000256" key="2">
    <source>
        <dbReference type="ARBA" id="ARBA00007025"/>
    </source>
</evidence>
<dbReference type="Pfam" id="PF24580">
    <property type="entry name" value="DUF7607"/>
    <property type="match status" value="1"/>
</dbReference>
<evidence type="ECO:0000256" key="7">
    <source>
        <dbReference type="ARBA" id="ARBA00023125"/>
    </source>
</evidence>
<keyword evidence="5" id="KW-0347">Helicase</keyword>
<gene>
    <name evidence="12" type="ORF">N8I77_007471</name>
</gene>
<comment type="similarity">
    <text evidence="2">Belongs to the SNF2/RAD54 helicase family.</text>
</comment>
<keyword evidence="7" id="KW-0238">DNA-binding</keyword>
<evidence type="ECO:0000256" key="8">
    <source>
        <dbReference type="ARBA" id="ARBA00023242"/>
    </source>
</evidence>
<feature type="region of interest" description="Disordered" evidence="9">
    <location>
        <begin position="556"/>
        <end position="589"/>
    </location>
</feature>
<dbReference type="CDD" id="cd18793">
    <property type="entry name" value="SF2_C_SNF"/>
    <property type="match status" value="1"/>
</dbReference>
<dbReference type="InterPro" id="IPR000330">
    <property type="entry name" value="SNF2_N"/>
</dbReference>
<keyword evidence="13" id="KW-1185">Reference proteome</keyword>
<evidence type="ECO:0000256" key="5">
    <source>
        <dbReference type="ARBA" id="ARBA00022806"/>
    </source>
</evidence>
<keyword evidence="6" id="KW-0067">ATP-binding</keyword>
<keyword evidence="8" id="KW-0539">Nucleus</keyword>
<organism evidence="12 13">
    <name type="scientific">Phomopsis amygdali</name>
    <name type="common">Fusicoccum amygdali</name>
    <dbReference type="NCBI Taxonomy" id="1214568"/>
    <lineage>
        <taxon>Eukaryota</taxon>
        <taxon>Fungi</taxon>
        <taxon>Dikarya</taxon>
        <taxon>Ascomycota</taxon>
        <taxon>Pezizomycotina</taxon>
        <taxon>Sordariomycetes</taxon>
        <taxon>Sordariomycetidae</taxon>
        <taxon>Diaporthales</taxon>
        <taxon>Diaporthaceae</taxon>
        <taxon>Diaporthe</taxon>
    </lineage>
</organism>
<feature type="compositionally biased region" description="Polar residues" evidence="9">
    <location>
        <begin position="134"/>
        <end position="151"/>
    </location>
</feature>
<dbReference type="PROSITE" id="PS51192">
    <property type="entry name" value="HELICASE_ATP_BIND_1"/>
    <property type="match status" value="1"/>
</dbReference>
<feature type="region of interest" description="Disordered" evidence="9">
    <location>
        <begin position="739"/>
        <end position="789"/>
    </location>
</feature>
<feature type="region of interest" description="Disordered" evidence="9">
    <location>
        <begin position="1771"/>
        <end position="1818"/>
    </location>
</feature>
<dbReference type="SMART" id="SM00490">
    <property type="entry name" value="HELICc"/>
    <property type="match status" value="1"/>
</dbReference>
<feature type="region of interest" description="Disordered" evidence="9">
    <location>
        <begin position="1702"/>
        <end position="1739"/>
    </location>
</feature>
<dbReference type="SMART" id="SM00487">
    <property type="entry name" value="DEXDc"/>
    <property type="match status" value="1"/>
</dbReference>